<keyword evidence="5" id="KW-1185">Reference proteome</keyword>
<dbReference type="InterPro" id="IPR016163">
    <property type="entry name" value="Ald_DH_C"/>
</dbReference>
<dbReference type="RefSeq" id="WP_188358714.1">
    <property type="nucleotide sequence ID" value="NZ_BMDC01000001.1"/>
</dbReference>
<dbReference type="InterPro" id="IPR016161">
    <property type="entry name" value="Ald_DH/histidinol_DH"/>
</dbReference>
<evidence type="ECO:0000256" key="2">
    <source>
        <dbReference type="ARBA" id="ARBA00023002"/>
    </source>
</evidence>
<comment type="similarity">
    <text evidence="1">Belongs to the aldehyde dehydrogenase family.</text>
</comment>
<reference evidence="4 5" key="1">
    <citation type="journal article" date="2014" name="Int. J. Syst. Evol. Microbiol.">
        <title>Complete genome sequence of Corynebacterium casei LMG S-19264T (=DSM 44701T), isolated from a smear-ripened cheese.</title>
        <authorList>
            <consortium name="US DOE Joint Genome Institute (JGI-PGF)"/>
            <person name="Walter F."/>
            <person name="Albersmeier A."/>
            <person name="Kalinowski J."/>
            <person name="Ruckert C."/>
        </authorList>
    </citation>
    <scope>NUCLEOTIDE SEQUENCE [LARGE SCALE GENOMIC DNA]</scope>
    <source>
        <strain evidence="4 5">CCM 8669</strain>
    </source>
</reference>
<accession>A0A917IM11</accession>
<dbReference type="EMBL" id="BMDC01000001">
    <property type="protein sequence ID" value="GGH58452.1"/>
    <property type="molecule type" value="Genomic_DNA"/>
</dbReference>
<dbReference type="SUPFAM" id="SSF53720">
    <property type="entry name" value="ALDH-like"/>
    <property type="match status" value="1"/>
</dbReference>
<dbReference type="InterPro" id="IPR016162">
    <property type="entry name" value="Ald_DH_N"/>
</dbReference>
<feature type="domain" description="Aldehyde dehydrogenase" evidence="3">
    <location>
        <begin position="15"/>
        <end position="476"/>
    </location>
</feature>
<evidence type="ECO:0000256" key="1">
    <source>
        <dbReference type="ARBA" id="ARBA00009986"/>
    </source>
</evidence>
<proteinExistence type="inferred from homology"/>
<gene>
    <name evidence="4" type="ORF">GCM10007359_04650</name>
</gene>
<sequence length="487" mass="52220">MSQLEKAVHWINGQWVDSGETKESHDPATGEVIGTYVEAGPDEMQQAIDAAQKAFKETDWKDNRRLRNIVLTKLAEAFEQAMPELVEITGLENGKVKSHAEIEFEVVPHTFRVNAGLTLTDFGRAMQVIPGSLDMVLREPVGVAGIIAPWNSPVALGVRSLAPALAAGTTVVMHLPRQTAHINHLIAKTIASVKEIPEGVINVVIGGAKTGQLLVDSPAVPTISFTGSSQTGRSISASGADNLKRFGLELGGKTPMVVFDDADIDAYVATQVPALSVFAGQFCMTASRVLVHESVADEVRTKLVDALSQIKVGPAADPSSEMGPLIDRPNVERVNGMVEDAINDGAKVLLRGGPFTEGPLSEGAFYAPTLLEVDSCDFDIVQQEVFGPVLVMQTFTSEEEAIEMANATEYGLAAAIWSRDIDRPLRVAREIEAGTVWINDWAALFDQFEEGGYKASGVGRMRGLAVLDDFLECKHISLGPGRVGDHG</sequence>
<dbReference type="Gene3D" id="3.40.309.10">
    <property type="entry name" value="Aldehyde Dehydrogenase, Chain A, domain 2"/>
    <property type="match status" value="1"/>
</dbReference>
<protein>
    <submittedName>
        <fullName evidence="4">Aldehyde dehydrogenase</fullName>
    </submittedName>
</protein>
<dbReference type="Gene3D" id="3.40.605.10">
    <property type="entry name" value="Aldehyde Dehydrogenase, Chain A, domain 1"/>
    <property type="match status" value="1"/>
</dbReference>
<organism evidence="4 5">
    <name type="scientific">Rothia aerolata</name>
    <dbReference type="NCBI Taxonomy" id="1812262"/>
    <lineage>
        <taxon>Bacteria</taxon>
        <taxon>Bacillati</taxon>
        <taxon>Actinomycetota</taxon>
        <taxon>Actinomycetes</taxon>
        <taxon>Micrococcales</taxon>
        <taxon>Micrococcaceae</taxon>
        <taxon>Rothia</taxon>
    </lineage>
</organism>
<dbReference type="Proteomes" id="UP000600171">
    <property type="component" value="Unassembled WGS sequence"/>
</dbReference>
<dbReference type="PANTHER" id="PTHR11699">
    <property type="entry name" value="ALDEHYDE DEHYDROGENASE-RELATED"/>
    <property type="match status" value="1"/>
</dbReference>
<dbReference type="GO" id="GO:0016620">
    <property type="term" value="F:oxidoreductase activity, acting on the aldehyde or oxo group of donors, NAD or NADP as acceptor"/>
    <property type="evidence" value="ECO:0007669"/>
    <property type="project" value="InterPro"/>
</dbReference>
<dbReference type="AlphaFoldDB" id="A0A917IM11"/>
<keyword evidence="2" id="KW-0560">Oxidoreductase</keyword>
<evidence type="ECO:0000259" key="3">
    <source>
        <dbReference type="Pfam" id="PF00171"/>
    </source>
</evidence>
<dbReference type="InterPro" id="IPR015590">
    <property type="entry name" value="Aldehyde_DH_dom"/>
</dbReference>
<comment type="caution">
    <text evidence="4">The sequence shown here is derived from an EMBL/GenBank/DDBJ whole genome shotgun (WGS) entry which is preliminary data.</text>
</comment>
<name>A0A917IM11_9MICC</name>
<dbReference type="FunFam" id="3.40.309.10:FF:000009">
    <property type="entry name" value="Aldehyde dehydrogenase A"/>
    <property type="match status" value="1"/>
</dbReference>
<dbReference type="Pfam" id="PF00171">
    <property type="entry name" value="Aldedh"/>
    <property type="match status" value="1"/>
</dbReference>
<evidence type="ECO:0000313" key="4">
    <source>
        <dbReference type="EMBL" id="GGH58452.1"/>
    </source>
</evidence>
<evidence type="ECO:0000313" key="5">
    <source>
        <dbReference type="Proteomes" id="UP000600171"/>
    </source>
</evidence>